<keyword evidence="4" id="KW-0411">Iron-sulfur</keyword>
<dbReference type="PROSITE" id="PS51918">
    <property type="entry name" value="RADICAL_SAM"/>
    <property type="match status" value="1"/>
</dbReference>
<organism evidence="6 7">
    <name type="scientific">Actinomadura craniellae</name>
    <dbReference type="NCBI Taxonomy" id="2231787"/>
    <lineage>
        <taxon>Bacteria</taxon>
        <taxon>Bacillati</taxon>
        <taxon>Actinomycetota</taxon>
        <taxon>Actinomycetes</taxon>
        <taxon>Streptosporangiales</taxon>
        <taxon>Thermomonosporaceae</taxon>
        <taxon>Actinomadura</taxon>
    </lineage>
</organism>
<feature type="domain" description="Radical SAM core" evidence="5">
    <location>
        <begin position="21"/>
        <end position="231"/>
    </location>
</feature>
<dbReference type="OrthoDB" id="9782387at2"/>
<evidence type="ECO:0000256" key="1">
    <source>
        <dbReference type="ARBA" id="ARBA00022691"/>
    </source>
</evidence>
<dbReference type="SUPFAM" id="SSF102114">
    <property type="entry name" value="Radical SAM enzymes"/>
    <property type="match status" value="1"/>
</dbReference>
<reference evidence="6 7" key="1">
    <citation type="submission" date="2018-06" db="EMBL/GenBank/DDBJ databases">
        <title>Actinomadura craniellae sp. nov. isolated from marine sponge Craniella sp.</title>
        <authorList>
            <person name="Li L."/>
            <person name="Xu Q.H."/>
            <person name="Lin H.W."/>
            <person name="Lu Y.H."/>
        </authorList>
    </citation>
    <scope>NUCLEOTIDE SEQUENCE [LARGE SCALE GENOMIC DNA]</scope>
    <source>
        <strain evidence="6 7">LHW63021</strain>
    </source>
</reference>
<proteinExistence type="predicted"/>
<dbReference type="SFLD" id="SFLDG01067">
    <property type="entry name" value="SPASM/twitch_domain_containing"/>
    <property type="match status" value="1"/>
</dbReference>
<dbReference type="InterPro" id="IPR058240">
    <property type="entry name" value="rSAM_sf"/>
</dbReference>
<evidence type="ECO:0000256" key="2">
    <source>
        <dbReference type="ARBA" id="ARBA00022723"/>
    </source>
</evidence>
<dbReference type="CDD" id="cd01335">
    <property type="entry name" value="Radical_SAM"/>
    <property type="match status" value="1"/>
</dbReference>
<dbReference type="InterPro" id="IPR006638">
    <property type="entry name" value="Elp3/MiaA/NifB-like_rSAM"/>
</dbReference>
<dbReference type="GO" id="GO:0046872">
    <property type="term" value="F:metal ion binding"/>
    <property type="evidence" value="ECO:0007669"/>
    <property type="project" value="UniProtKB-KW"/>
</dbReference>
<dbReference type="SMART" id="SM00729">
    <property type="entry name" value="Elp3"/>
    <property type="match status" value="1"/>
</dbReference>
<keyword evidence="1" id="KW-0949">S-adenosyl-L-methionine</keyword>
<dbReference type="Pfam" id="PF04055">
    <property type="entry name" value="Radical_SAM"/>
    <property type="match status" value="1"/>
</dbReference>
<keyword evidence="2" id="KW-0479">Metal-binding</keyword>
<evidence type="ECO:0000313" key="6">
    <source>
        <dbReference type="EMBL" id="RAY13479.1"/>
    </source>
</evidence>
<dbReference type="Gene3D" id="3.20.20.70">
    <property type="entry name" value="Aldolase class I"/>
    <property type="match status" value="1"/>
</dbReference>
<evidence type="ECO:0000256" key="3">
    <source>
        <dbReference type="ARBA" id="ARBA00023004"/>
    </source>
</evidence>
<dbReference type="RefSeq" id="WP_111869603.1">
    <property type="nucleotide sequence ID" value="NZ_QLYX01000009.1"/>
</dbReference>
<dbReference type="SFLD" id="SFLDS00029">
    <property type="entry name" value="Radical_SAM"/>
    <property type="match status" value="1"/>
</dbReference>
<comment type="caution">
    <text evidence="6">The sequence shown here is derived from an EMBL/GenBank/DDBJ whole genome shotgun (WGS) entry which is preliminary data.</text>
</comment>
<dbReference type="GO" id="GO:0003824">
    <property type="term" value="F:catalytic activity"/>
    <property type="evidence" value="ECO:0007669"/>
    <property type="project" value="InterPro"/>
</dbReference>
<dbReference type="PANTHER" id="PTHR11228">
    <property type="entry name" value="RADICAL SAM DOMAIN PROTEIN"/>
    <property type="match status" value="1"/>
</dbReference>
<dbReference type="InterPro" id="IPR007197">
    <property type="entry name" value="rSAM"/>
</dbReference>
<dbReference type="AlphaFoldDB" id="A0A365H352"/>
<dbReference type="Proteomes" id="UP000251891">
    <property type="component" value="Unassembled WGS sequence"/>
</dbReference>
<dbReference type="EMBL" id="QLYX01000009">
    <property type="protein sequence ID" value="RAY13479.1"/>
    <property type="molecule type" value="Genomic_DNA"/>
</dbReference>
<accession>A0A365H352</accession>
<gene>
    <name evidence="6" type="ORF">DPM19_20710</name>
</gene>
<name>A0A365H352_9ACTN</name>
<evidence type="ECO:0000259" key="5">
    <source>
        <dbReference type="PROSITE" id="PS51918"/>
    </source>
</evidence>
<keyword evidence="7" id="KW-1185">Reference proteome</keyword>
<evidence type="ECO:0000256" key="4">
    <source>
        <dbReference type="ARBA" id="ARBA00023014"/>
    </source>
</evidence>
<dbReference type="InterPro" id="IPR050377">
    <property type="entry name" value="Radical_SAM_PqqE_MftC-like"/>
</dbReference>
<sequence length="369" mass="39733">MKRSLIIDTNANSCYFRTSVAGDGRKALIQITERCNLHCAHCFVSSGLKGTDMSYEDISIKVVPRLQSARVERITLTGGEPFVHPQIMEICQRITNLGLPLGICTNATQASDEQIEELAAMGNVHVNVSLDGFRPESHGKFRGNVGSFETTVETTRKFAEAGLLQGLLSTPNSLTDVEEFTALCEFAVEIGAGYVLMNPLSSFGRGVKSQGRMAADVGKMRAIFKATERFRDRGVDLVHIRFPNDDKPLSGCDAGKLIYVFADGLTAVCPYLVFAARTPQSQHPDSDFLVGNILDGEVANGLDDYDLAATLQMGANGKCGSCALEPSCGKGCPAAVISRGRLIGEVDVEQCPVPDSDDLPLLQIGRRPV</sequence>
<evidence type="ECO:0000313" key="7">
    <source>
        <dbReference type="Proteomes" id="UP000251891"/>
    </source>
</evidence>
<protein>
    <submittedName>
        <fullName evidence="6">Radical SAM protein</fullName>
    </submittedName>
</protein>
<keyword evidence="3" id="KW-0408">Iron</keyword>
<dbReference type="GO" id="GO:0051539">
    <property type="term" value="F:4 iron, 4 sulfur cluster binding"/>
    <property type="evidence" value="ECO:0007669"/>
    <property type="project" value="UniProtKB-KW"/>
</dbReference>
<dbReference type="InterPro" id="IPR013785">
    <property type="entry name" value="Aldolase_TIM"/>
</dbReference>
<dbReference type="PANTHER" id="PTHR11228:SF7">
    <property type="entry name" value="PQQA PEPTIDE CYCLASE"/>
    <property type="match status" value="1"/>
</dbReference>